<protein>
    <submittedName>
        <fullName evidence="1">Uncharacterized protein</fullName>
    </submittedName>
</protein>
<reference evidence="2" key="1">
    <citation type="submission" date="2016-11" db="EMBL/GenBank/DDBJ databases">
        <authorList>
            <person name="Varghese N."/>
            <person name="Submissions S."/>
        </authorList>
    </citation>
    <scope>NUCLEOTIDE SEQUENCE [LARGE SCALE GENOMIC DNA]</scope>
    <source>
        <strain evidence="2">DSM 100566</strain>
    </source>
</reference>
<dbReference type="EMBL" id="FQUV01000016">
    <property type="protein sequence ID" value="SHF83652.1"/>
    <property type="molecule type" value="Genomic_DNA"/>
</dbReference>
<dbReference type="OrthoDB" id="9813285at2"/>
<accession>A0A1M5EXB9</accession>
<evidence type="ECO:0000313" key="2">
    <source>
        <dbReference type="Proteomes" id="UP000184144"/>
    </source>
</evidence>
<proteinExistence type="predicted"/>
<keyword evidence="2" id="KW-1185">Reference proteome</keyword>
<evidence type="ECO:0000313" key="1">
    <source>
        <dbReference type="EMBL" id="SHF83652.1"/>
    </source>
</evidence>
<dbReference type="STRING" id="1486859.SAMN05444273_1166"/>
<name>A0A1M5EXB9_9RHOB</name>
<gene>
    <name evidence="1" type="ORF">SAMN05444273_1166</name>
</gene>
<sequence length="91" mass="10672">MSYSIDCFYFRCMKFLGFEVLGGKCEFAAGAKMQAEYPKRTLAAKAVLYISDAKSERLWLIFIGGTHYQDIPYHLRDELLNREVFYRLREA</sequence>
<dbReference type="AlphaFoldDB" id="A0A1M5EXB9"/>
<dbReference type="Proteomes" id="UP000184144">
    <property type="component" value="Unassembled WGS sequence"/>
</dbReference>
<organism evidence="1 2">
    <name type="scientific">Litoreibacter ascidiaceicola</name>
    <dbReference type="NCBI Taxonomy" id="1486859"/>
    <lineage>
        <taxon>Bacteria</taxon>
        <taxon>Pseudomonadati</taxon>
        <taxon>Pseudomonadota</taxon>
        <taxon>Alphaproteobacteria</taxon>
        <taxon>Rhodobacterales</taxon>
        <taxon>Roseobacteraceae</taxon>
        <taxon>Litoreibacter</taxon>
    </lineage>
</organism>